<evidence type="ECO:0000256" key="1">
    <source>
        <dbReference type="ARBA" id="ARBA00022884"/>
    </source>
</evidence>
<dbReference type="InterPro" id="IPR035979">
    <property type="entry name" value="RBD_domain_sf"/>
</dbReference>
<dbReference type="SMART" id="SM00360">
    <property type="entry name" value="RRM"/>
    <property type="match status" value="1"/>
</dbReference>
<gene>
    <name evidence="5" type="primary">100640859</name>
</gene>
<dbReference type="AlphaFoldDB" id="A0AAN0K4Y1"/>
<dbReference type="Proteomes" id="UP000007879">
    <property type="component" value="Unassembled WGS sequence"/>
</dbReference>
<accession>A0AAN0K4Y1</accession>
<dbReference type="GO" id="GO:0003723">
    <property type="term" value="F:RNA binding"/>
    <property type="evidence" value="ECO:0007669"/>
    <property type="project" value="UniProtKB-UniRule"/>
</dbReference>
<sequence length="181" mass="20093">MLYDRCKDSLFMINRCIFIALHCSLHLFSLSITNDTHHLVWFQRIAYAKTKSDAIAKVDGSYVEKKKKKSEEARPKKAKQSASAGGSNASGSTGGGGGNKGSSIPNKILFISNLPPETTEVMLKMLFEQFPGLQEIRLVPSRTDIAFVEYENESQATEAMSSLQDFKIVPTHPMKITYANK</sequence>
<name>A0AAN0K4Y1_AMPQE</name>
<evidence type="ECO:0000256" key="2">
    <source>
        <dbReference type="PROSITE-ProRule" id="PRU00176"/>
    </source>
</evidence>
<reference evidence="6" key="1">
    <citation type="journal article" date="2010" name="Nature">
        <title>The Amphimedon queenslandica genome and the evolution of animal complexity.</title>
        <authorList>
            <person name="Srivastava M."/>
            <person name="Simakov O."/>
            <person name="Chapman J."/>
            <person name="Fahey B."/>
            <person name="Gauthier M.E."/>
            <person name="Mitros T."/>
            <person name="Richards G.S."/>
            <person name="Conaco C."/>
            <person name="Dacre M."/>
            <person name="Hellsten U."/>
            <person name="Larroux C."/>
            <person name="Putnam N.H."/>
            <person name="Stanke M."/>
            <person name="Adamska M."/>
            <person name="Darling A."/>
            <person name="Degnan S.M."/>
            <person name="Oakley T.H."/>
            <person name="Plachetzki D.C."/>
            <person name="Zhai Y."/>
            <person name="Adamski M."/>
            <person name="Calcino A."/>
            <person name="Cummins S.F."/>
            <person name="Goodstein D.M."/>
            <person name="Harris C."/>
            <person name="Jackson D.J."/>
            <person name="Leys S.P."/>
            <person name="Shu S."/>
            <person name="Woodcroft B.J."/>
            <person name="Vervoort M."/>
            <person name="Kosik K.S."/>
            <person name="Manning G."/>
            <person name="Degnan B.M."/>
            <person name="Rokhsar D.S."/>
        </authorList>
    </citation>
    <scope>NUCLEOTIDE SEQUENCE [LARGE SCALE GENOMIC DNA]</scope>
</reference>
<keyword evidence="6" id="KW-1185">Reference proteome</keyword>
<feature type="domain" description="RRM" evidence="4">
    <location>
        <begin position="107"/>
        <end position="181"/>
    </location>
</feature>
<evidence type="ECO:0000256" key="3">
    <source>
        <dbReference type="SAM" id="MobiDB-lite"/>
    </source>
</evidence>
<evidence type="ECO:0000259" key="4">
    <source>
        <dbReference type="PROSITE" id="PS50102"/>
    </source>
</evidence>
<feature type="region of interest" description="Disordered" evidence="3">
    <location>
        <begin position="66"/>
        <end position="99"/>
    </location>
</feature>
<protein>
    <recommendedName>
        <fullName evidence="4">RRM domain-containing protein</fullName>
    </recommendedName>
</protein>
<dbReference type="Gene3D" id="3.30.70.330">
    <property type="match status" value="1"/>
</dbReference>
<dbReference type="PANTHER" id="PTHR10501">
    <property type="entry name" value="U1 SMALL NUCLEAR RIBONUCLEOPROTEIN A/U2 SMALL NUCLEAR RIBONUCLEOPROTEIN B"/>
    <property type="match status" value="1"/>
</dbReference>
<dbReference type="SUPFAM" id="SSF54928">
    <property type="entry name" value="RNA-binding domain, RBD"/>
    <property type="match status" value="1"/>
</dbReference>
<evidence type="ECO:0000313" key="5">
    <source>
        <dbReference type="EnsemblMetazoa" id="XP_019864275.1"/>
    </source>
</evidence>
<organism evidence="5 6">
    <name type="scientific">Amphimedon queenslandica</name>
    <name type="common">Sponge</name>
    <dbReference type="NCBI Taxonomy" id="400682"/>
    <lineage>
        <taxon>Eukaryota</taxon>
        <taxon>Metazoa</taxon>
        <taxon>Porifera</taxon>
        <taxon>Demospongiae</taxon>
        <taxon>Heteroscleromorpha</taxon>
        <taxon>Haplosclerida</taxon>
        <taxon>Niphatidae</taxon>
        <taxon>Amphimedon</taxon>
    </lineage>
</organism>
<dbReference type="Pfam" id="PF00076">
    <property type="entry name" value="RRM_1"/>
    <property type="match status" value="1"/>
</dbReference>
<dbReference type="FunFam" id="3.30.70.330:FF:000029">
    <property type="entry name" value="U2 small nuclear ribonucleoprotein B"/>
    <property type="match status" value="1"/>
</dbReference>
<dbReference type="InterPro" id="IPR000504">
    <property type="entry name" value="RRM_dom"/>
</dbReference>
<reference evidence="5" key="2">
    <citation type="submission" date="2024-06" db="UniProtKB">
        <authorList>
            <consortium name="EnsemblMetazoa"/>
        </authorList>
    </citation>
    <scope>IDENTIFICATION</scope>
</reference>
<dbReference type="PROSITE" id="PS50102">
    <property type="entry name" value="RRM"/>
    <property type="match status" value="1"/>
</dbReference>
<evidence type="ECO:0000313" key="6">
    <source>
        <dbReference type="Proteomes" id="UP000007879"/>
    </source>
</evidence>
<feature type="compositionally biased region" description="Low complexity" evidence="3">
    <location>
        <begin position="80"/>
        <end position="91"/>
    </location>
</feature>
<keyword evidence="1 2" id="KW-0694">RNA-binding</keyword>
<proteinExistence type="predicted"/>
<dbReference type="InterPro" id="IPR012677">
    <property type="entry name" value="Nucleotide-bd_a/b_plait_sf"/>
</dbReference>
<dbReference type="CDD" id="cd12247">
    <property type="entry name" value="RRM2_U1A_like"/>
    <property type="match status" value="1"/>
</dbReference>
<dbReference type="EnsemblMetazoa" id="XM_020008716.1">
    <property type="protein sequence ID" value="XP_019864275.1"/>
    <property type="gene ID" value="LOC100640859"/>
</dbReference>